<dbReference type="Proteomes" id="UP000680279">
    <property type="component" value="Unassembled WGS sequence"/>
</dbReference>
<sequence>MTEKEVSYEFNTNLSSIESLIMGSYYNVINYEQVKKWLKDHIAYNKQLRRTSNLLYSENGIYTNVVDYMVSLPTLDRVVYSLNRNHSRFKKNKDIYLLALRKMKDKLIARDILHKLAINGTSFYYFETTETEQYPKYMNDTEIDGISEINTEFNCSAIPLPIDYCRIVGRKNSSYVVAFDMSYFDQFRSNGLSLKLKRFPREIRDHYRAYKKDLNKKWAILDNNKTICNKIKAGIEEKWGRPIGLSAFIDMMYDEYFVDTKRNILDEINSTIVYQTFPEGESKGTSSLTQKQQKQQHDNIRNALFSRGSRKGLNFFSVAAGTKLDKIQTNVDFLKVKGEDELIKRIATNLGFASSALNGQDGNHSSQQTNLEMISAEIFSWLEQIQEEFNKVINANLIKDPKVYVEIYYLPITHVNRKTMVANMKDLYTQGKGSLSAWIASTGWNPDAYLALMDYEIEEGFDEKYIPHATSFTMSGKTPGRPEDDTSENENTIKSKTYGSNNNPNKI</sequence>
<evidence type="ECO:0000313" key="2">
    <source>
        <dbReference type="EMBL" id="GIN23105.1"/>
    </source>
</evidence>
<organism evidence="2 3">
    <name type="scientific">Siminovitchia fordii</name>
    <dbReference type="NCBI Taxonomy" id="254759"/>
    <lineage>
        <taxon>Bacteria</taxon>
        <taxon>Bacillati</taxon>
        <taxon>Bacillota</taxon>
        <taxon>Bacilli</taxon>
        <taxon>Bacillales</taxon>
        <taxon>Bacillaceae</taxon>
        <taxon>Siminovitchia</taxon>
    </lineage>
</organism>
<evidence type="ECO:0000313" key="3">
    <source>
        <dbReference type="Proteomes" id="UP000680279"/>
    </source>
</evidence>
<feature type="region of interest" description="Disordered" evidence="1">
    <location>
        <begin position="472"/>
        <end position="507"/>
    </location>
</feature>
<protein>
    <recommendedName>
        <fullName evidence="4">Phage portal protein</fullName>
    </recommendedName>
</protein>
<dbReference type="EMBL" id="BOQT01000026">
    <property type="protein sequence ID" value="GIN23105.1"/>
    <property type="molecule type" value="Genomic_DNA"/>
</dbReference>
<evidence type="ECO:0008006" key="4">
    <source>
        <dbReference type="Google" id="ProtNLM"/>
    </source>
</evidence>
<gene>
    <name evidence="2" type="ORF">J1TS3_42390</name>
</gene>
<keyword evidence="3" id="KW-1185">Reference proteome</keyword>
<accession>A0ABQ4KDB1</accession>
<comment type="caution">
    <text evidence="2">The sequence shown here is derived from an EMBL/GenBank/DDBJ whole genome shotgun (WGS) entry which is preliminary data.</text>
</comment>
<evidence type="ECO:0000256" key="1">
    <source>
        <dbReference type="SAM" id="MobiDB-lite"/>
    </source>
</evidence>
<feature type="compositionally biased region" description="Polar residues" evidence="1">
    <location>
        <begin position="489"/>
        <end position="507"/>
    </location>
</feature>
<dbReference type="RefSeq" id="WP_212963872.1">
    <property type="nucleotide sequence ID" value="NZ_BOQT01000026.1"/>
</dbReference>
<name>A0ABQ4KDB1_9BACI</name>
<proteinExistence type="predicted"/>
<reference evidence="2 3" key="1">
    <citation type="submission" date="2021-03" db="EMBL/GenBank/DDBJ databases">
        <title>Antimicrobial resistance genes in bacteria isolated from Japanese honey, and their potential for conferring macrolide and lincosamide resistance in the American foulbrood pathogen Paenibacillus larvae.</title>
        <authorList>
            <person name="Okamoto M."/>
            <person name="Kumagai M."/>
            <person name="Kanamori H."/>
            <person name="Takamatsu D."/>
        </authorList>
    </citation>
    <scope>NUCLEOTIDE SEQUENCE [LARGE SCALE GENOMIC DNA]</scope>
    <source>
        <strain evidence="2 3">J1TS3</strain>
    </source>
</reference>